<feature type="transmembrane region" description="Helical" evidence="1">
    <location>
        <begin position="46"/>
        <end position="68"/>
    </location>
</feature>
<sequence>MQFKPSDLVRCGSGERKRFLSNIGEIKSLDLTSPPLNIRTFQKRDVVGGLIEGSLMGILMYICLAQSLQLPNKA</sequence>
<keyword evidence="1" id="KW-1133">Transmembrane helix</keyword>
<gene>
    <name evidence="2" type="ORF">F2Q69_00035670</name>
</gene>
<reference evidence="2" key="1">
    <citation type="submission" date="2019-12" db="EMBL/GenBank/DDBJ databases">
        <title>Genome sequencing and annotation of Brassica cretica.</title>
        <authorList>
            <person name="Studholme D.J."/>
            <person name="Sarris P."/>
        </authorList>
    </citation>
    <scope>NUCLEOTIDE SEQUENCE</scope>
    <source>
        <strain evidence="2">PFS-109/04</strain>
        <tissue evidence="2">Leaf</tissue>
    </source>
</reference>
<organism evidence="2 3">
    <name type="scientific">Brassica cretica</name>
    <name type="common">Mustard</name>
    <dbReference type="NCBI Taxonomy" id="69181"/>
    <lineage>
        <taxon>Eukaryota</taxon>
        <taxon>Viridiplantae</taxon>
        <taxon>Streptophyta</taxon>
        <taxon>Embryophyta</taxon>
        <taxon>Tracheophyta</taxon>
        <taxon>Spermatophyta</taxon>
        <taxon>Magnoliopsida</taxon>
        <taxon>eudicotyledons</taxon>
        <taxon>Gunneridae</taxon>
        <taxon>Pentapetalae</taxon>
        <taxon>rosids</taxon>
        <taxon>malvids</taxon>
        <taxon>Brassicales</taxon>
        <taxon>Brassicaceae</taxon>
        <taxon>Brassiceae</taxon>
        <taxon>Brassica</taxon>
    </lineage>
</organism>
<accession>A0A8S9SDN6</accession>
<evidence type="ECO:0000313" key="2">
    <source>
        <dbReference type="EMBL" id="KAF3599511.1"/>
    </source>
</evidence>
<keyword evidence="1" id="KW-0472">Membrane</keyword>
<name>A0A8S9SDN6_BRACR</name>
<dbReference type="EMBL" id="QGKX02000004">
    <property type="protein sequence ID" value="KAF3599511.1"/>
    <property type="molecule type" value="Genomic_DNA"/>
</dbReference>
<dbReference type="Proteomes" id="UP000712600">
    <property type="component" value="Unassembled WGS sequence"/>
</dbReference>
<protein>
    <submittedName>
        <fullName evidence="2">Uncharacterized protein</fullName>
    </submittedName>
</protein>
<evidence type="ECO:0000256" key="1">
    <source>
        <dbReference type="SAM" id="Phobius"/>
    </source>
</evidence>
<dbReference type="AlphaFoldDB" id="A0A8S9SDN6"/>
<proteinExistence type="predicted"/>
<evidence type="ECO:0000313" key="3">
    <source>
        <dbReference type="Proteomes" id="UP000712600"/>
    </source>
</evidence>
<keyword evidence="1" id="KW-0812">Transmembrane</keyword>
<comment type="caution">
    <text evidence="2">The sequence shown here is derived from an EMBL/GenBank/DDBJ whole genome shotgun (WGS) entry which is preliminary data.</text>
</comment>